<dbReference type="SUPFAM" id="SSF49899">
    <property type="entry name" value="Concanavalin A-like lectins/glucanases"/>
    <property type="match status" value="1"/>
</dbReference>
<dbReference type="GO" id="GO:0005975">
    <property type="term" value="P:carbohydrate metabolic process"/>
    <property type="evidence" value="ECO:0007669"/>
    <property type="project" value="InterPro"/>
</dbReference>
<organism evidence="3 4">
    <name type="scientific">Anopheles farauti</name>
    <dbReference type="NCBI Taxonomy" id="69004"/>
    <lineage>
        <taxon>Eukaryota</taxon>
        <taxon>Metazoa</taxon>
        <taxon>Ecdysozoa</taxon>
        <taxon>Arthropoda</taxon>
        <taxon>Hexapoda</taxon>
        <taxon>Insecta</taxon>
        <taxon>Pterygota</taxon>
        <taxon>Neoptera</taxon>
        <taxon>Endopterygota</taxon>
        <taxon>Diptera</taxon>
        <taxon>Nematocera</taxon>
        <taxon>Culicoidea</taxon>
        <taxon>Culicidae</taxon>
        <taxon>Anophelinae</taxon>
        <taxon>Anopheles</taxon>
    </lineage>
</organism>
<sequence length="248" mass="27698">MIAVALANPESGCTNSITTASGTKVKPGPYCSWDLIFEDNFNTLDFETWEHENTLSGGGNWEFQWYQNNRSNSYCENGIFYIRPTLLADERGEAFLSSGILNIHGGEPADQCTNPANWGCERTGNPTNIINPIKSARIDAGSGFWNRGNFGNIAPGTENPWIHGTRMAPFDQEFYIIMNLAVGGTNGYFPDVPPASNANRGKPWLNNSPTAARDFWTDRNSWLPTWRMSDNRGRDSSLQIDYVRVWAL</sequence>
<dbReference type="AlphaFoldDB" id="A0A182QPU1"/>
<dbReference type="GO" id="GO:0004553">
    <property type="term" value="F:hydrolase activity, hydrolyzing O-glycosyl compounds"/>
    <property type="evidence" value="ECO:0007669"/>
    <property type="project" value="InterPro"/>
</dbReference>
<dbReference type="Gene3D" id="2.60.120.200">
    <property type="match status" value="2"/>
</dbReference>
<keyword evidence="4" id="KW-1185">Reference proteome</keyword>
<accession>A0A182QPU1</accession>
<evidence type="ECO:0000313" key="3">
    <source>
        <dbReference type="EnsemblMetazoa" id="AFAF014459-PA"/>
    </source>
</evidence>
<dbReference type="PROSITE" id="PS51762">
    <property type="entry name" value="GH16_2"/>
    <property type="match status" value="1"/>
</dbReference>
<dbReference type="STRING" id="69004.A0A182QPU1"/>
<dbReference type="InterPro" id="IPR000757">
    <property type="entry name" value="Beta-glucanase-like"/>
</dbReference>
<evidence type="ECO:0000256" key="1">
    <source>
        <dbReference type="ARBA" id="ARBA00006865"/>
    </source>
</evidence>
<comment type="similarity">
    <text evidence="1">Belongs to the glycosyl hydrolase 16 family.</text>
</comment>
<reference evidence="3" key="2">
    <citation type="submission" date="2020-05" db="UniProtKB">
        <authorList>
            <consortium name="EnsemblMetazoa"/>
        </authorList>
    </citation>
    <scope>IDENTIFICATION</scope>
    <source>
        <strain evidence="3">FAR1</strain>
    </source>
</reference>
<protein>
    <recommendedName>
        <fullName evidence="2">GH16 domain-containing protein</fullName>
    </recommendedName>
</protein>
<feature type="domain" description="GH16" evidence="2">
    <location>
        <begin position="18"/>
        <end position="248"/>
    </location>
</feature>
<evidence type="ECO:0000259" key="2">
    <source>
        <dbReference type="PROSITE" id="PS51762"/>
    </source>
</evidence>
<dbReference type="InterPro" id="IPR050546">
    <property type="entry name" value="Glycosyl_Hydrlase_16"/>
</dbReference>
<dbReference type="EnsemblMetazoa" id="AFAF014459-RA">
    <property type="protein sequence ID" value="AFAF014459-PA"/>
    <property type="gene ID" value="AFAF014459"/>
</dbReference>
<dbReference type="PANTHER" id="PTHR10963:SF55">
    <property type="entry name" value="GLYCOSIDE HYDROLASE FAMILY 16 PROTEIN"/>
    <property type="match status" value="1"/>
</dbReference>
<dbReference type="PANTHER" id="PTHR10963">
    <property type="entry name" value="GLYCOSYL HYDROLASE-RELATED"/>
    <property type="match status" value="1"/>
</dbReference>
<name>A0A182QPU1_9DIPT</name>
<reference evidence="4" key="1">
    <citation type="submission" date="2014-01" db="EMBL/GenBank/DDBJ databases">
        <title>The Genome Sequence of Anopheles farauti FAR1 (V2).</title>
        <authorList>
            <consortium name="The Broad Institute Genomics Platform"/>
            <person name="Neafsey D.E."/>
            <person name="Besansky N."/>
            <person name="Howell P."/>
            <person name="Walton C."/>
            <person name="Young S.K."/>
            <person name="Zeng Q."/>
            <person name="Gargeya S."/>
            <person name="Fitzgerald M."/>
            <person name="Haas B."/>
            <person name="Abouelleil A."/>
            <person name="Allen A.W."/>
            <person name="Alvarado L."/>
            <person name="Arachchi H.M."/>
            <person name="Berlin A.M."/>
            <person name="Chapman S.B."/>
            <person name="Gainer-Dewar J."/>
            <person name="Goldberg J."/>
            <person name="Griggs A."/>
            <person name="Gujja S."/>
            <person name="Hansen M."/>
            <person name="Howarth C."/>
            <person name="Imamovic A."/>
            <person name="Ireland A."/>
            <person name="Larimer J."/>
            <person name="McCowan C."/>
            <person name="Murphy C."/>
            <person name="Pearson M."/>
            <person name="Poon T.W."/>
            <person name="Priest M."/>
            <person name="Roberts A."/>
            <person name="Saif S."/>
            <person name="Shea T."/>
            <person name="Sisk P."/>
            <person name="Sykes S."/>
            <person name="Wortman J."/>
            <person name="Nusbaum C."/>
            <person name="Birren B."/>
        </authorList>
    </citation>
    <scope>NUCLEOTIDE SEQUENCE [LARGE SCALE GENOMIC DNA]</scope>
    <source>
        <strain evidence="4">FAR1</strain>
    </source>
</reference>
<dbReference type="EMBL" id="AXCN02001180">
    <property type="status" value="NOT_ANNOTATED_CDS"/>
    <property type="molecule type" value="Genomic_DNA"/>
</dbReference>
<evidence type="ECO:0000313" key="4">
    <source>
        <dbReference type="Proteomes" id="UP000075886"/>
    </source>
</evidence>
<dbReference type="VEuPathDB" id="VectorBase:AFAF014459"/>
<dbReference type="EMBL" id="AXCN02001179">
    <property type="status" value="NOT_ANNOTATED_CDS"/>
    <property type="molecule type" value="Genomic_DNA"/>
</dbReference>
<dbReference type="InterPro" id="IPR013320">
    <property type="entry name" value="ConA-like_dom_sf"/>
</dbReference>
<proteinExistence type="inferred from homology"/>
<dbReference type="Proteomes" id="UP000075886">
    <property type="component" value="Unassembled WGS sequence"/>
</dbReference>